<dbReference type="GO" id="GO:0005324">
    <property type="term" value="F:long-chain fatty acid transmembrane transporter activity"/>
    <property type="evidence" value="ECO:0007669"/>
    <property type="project" value="TreeGrafter"/>
</dbReference>
<dbReference type="PANTHER" id="PTHR43107:SF4">
    <property type="entry name" value="LONG-CHAIN FATTY ACID TRANSPORT PROTEIN 2"/>
    <property type="match status" value="1"/>
</dbReference>
<dbReference type="GO" id="GO:0004467">
    <property type="term" value="F:long-chain fatty acid-CoA ligase activity"/>
    <property type="evidence" value="ECO:0007669"/>
    <property type="project" value="TreeGrafter"/>
</dbReference>
<dbReference type="Gene3D" id="3.40.50.12780">
    <property type="entry name" value="N-terminal domain of ligase-like"/>
    <property type="match status" value="1"/>
</dbReference>
<dbReference type="SUPFAM" id="SSF56801">
    <property type="entry name" value="Acetyl-CoA synthetase-like"/>
    <property type="match status" value="1"/>
</dbReference>
<name>A0A3B4H1P4_9CICH</name>
<evidence type="ECO:0000256" key="1">
    <source>
        <dbReference type="ARBA" id="ARBA00006432"/>
    </source>
</evidence>
<protein>
    <submittedName>
        <fullName evidence="3">Uncharacterized protein</fullName>
    </submittedName>
</protein>
<dbReference type="GO" id="GO:0008206">
    <property type="term" value="P:bile acid metabolic process"/>
    <property type="evidence" value="ECO:0007669"/>
    <property type="project" value="TreeGrafter"/>
</dbReference>
<comment type="similarity">
    <text evidence="1">Belongs to the ATP-dependent AMP-binding enzyme family.</text>
</comment>
<dbReference type="GeneTree" id="ENSGT00940000157947"/>
<organism evidence="3">
    <name type="scientific">Pundamilia nyererei</name>
    <dbReference type="NCBI Taxonomy" id="303518"/>
    <lineage>
        <taxon>Eukaryota</taxon>
        <taxon>Metazoa</taxon>
        <taxon>Chordata</taxon>
        <taxon>Craniata</taxon>
        <taxon>Vertebrata</taxon>
        <taxon>Euteleostomi</taxon>
        <taxon>Actinopterygii</taxon>
        <taxon>Neopterygii</taxon>
        <taxon>Teleostei</taxon>
        <taxon>Neoteleostei</taxon>
        <taxon>Acanthomorphata</taxon>
        <taxon>Ovalentaria</taxon>
        <taxon>Cichlomorphae</taxon>
        <taxon>Cichliformes</taxon>
        <taxon>Cichlidae</taxon>
        <taxon>African cichlids</taxon>
        <taxon>Pseudocrenilabrinae</taxon>
        <taxon>Haplochromini</taxon>
        <taxon>Pundamilia</taxon>
    </lineage>
</organism>
<sequence>MTRSRKRRHLPFTIQYIGEIILRLAVGNGIRADVWRDFVRRFGEIQISEFYASTEGKFALMKQCVNKGEHLRDSYGFFIEVEKGEPGLLVTEITAKAPFIGYVRDMKQTEKKKLHNVFKKGDLYFNTGDLLRIDEDNFMYFHDSLKTKNVNKWKGENVATAEVADILVLADCVKEATVHGVKVPGTCCFVAALAPKPRNICSNQNYDKPPCLFLAIQENCTIYLISICHGSVLADHVERGGGPKCRHLYQIYDLTKSEPFIDG</sequence>
<accession>A0A3B4H1P4</accession>
<keyword evidence="2" id="KW-0436">Ligase</keyword>
<proteinExistence type="inferred from homology"/>
<dbReference type="Ensembl" id="ENSPNYT00000029090.1">
    <property type="protein sequence ID" value="ENSPNYP00000028399.1"/>
    <property type="gene ID" value="ENSPNYG00000021351.1"/>
</dbReference>
<dbReference type="AlphaFoldDB" id="A0A3B4H1P4"/>
<evidence type="ECO:0000313" key="3">
    <source>
        <dbReference type="Ensembl" id="ENSPNYP00000028399.1"/>
    </source>
</evidence>
<dbReference type="GO" id="GO:0005789">
    <property type="term" value="C:endoplasmic reticulum membrane"/>
    <property type="evidence" value="ECO:0007669"/>
    <property type="project" value="TreeGrafter"/>
</dbReference>
<dbReference type="GO" id="GO:0005886">
    <property type="term" value="C:plasma membrane"/>
    <property type="evidence" value="ECO:0007669"/>
    <property type="project" value="TreeGrafter"/>
</dbReference>
<reference evidence="3" key="1">
    <citation type="submission" date="2023-09" db="UniProtKB">
        <authorList>
            <consortium name="Ensembl"/>
        </authorList>
    </citation>
    <scope>IDENTIFICATION</scope>
</reference>
<dbReference type="PANTHER" id="PTHR43107">
    <property type="entry name" value="LONG-CHAIN FATTY ACID TRANSPORT PROTEIN"/>
    <property type="match status" value="1"/>
</dbReference>
<dbReference type="GO" id="GO:0044539">
    <property type="term" value="P:long-chain fatty acid import into cell"/>
    <property type="evidence" value="ECO:0007669"/>
    <property type="project" value="TreeGrafter"/>
</dbReference>
<dbReference type="InterPro" id="IPR042099">
    <property type="entry name" value="ANL_N_sf"/>
</dbReference>
<evidence type="ECO:0000256" key="2">
    <source>
        <dbReference type="ARBA" id="ARBA00022598"/>
    </source>
</evidence>